<organism evidence="2 3">
    <name type="scientific">Periconia macrospinosa</name>
    <dbReference type="NCBI Taxonomy" id="97972"/>
    <lineage>
        <taxon>Eukaryota</taxon>
        <taxon>Fungi</taxon>
        <taxon>Dikarya</taxon>
        <taxon>Ascomycota</taxon>
        <taxon>Pezizomycotina</taxon>
        <taxon>Dothideomycetes</taxon>
        <taxon>Pleosporomycetidae</taxon>
        <taxon>Pleosporales</taxon>
        <taxon>Massarineae</taxon>
        <taxon>Periconiaceae</taxon>
        <taxon>Periconia</taxon>
    </lineage>
</organism>
<dbReference type="InterPro" id="IPR002018">
    <property type="entry name" value="CarbesteraseB"/>
</dbReference>
<dbReference type="PANTHER" id="PTHR43142:SF5">
    <property type="entry name" value="CARBOXYLIC ESTER HYDROLASE"/>
    <property type="match status" value="1"/>
</dbReference>
<dbReference type="PANTHER" id="PTHR43142">
    <property type="entry name" value="CARBOXYLIC ESTER HYDROLASE"/>
    <property type="match status" value="1"/>
</dbReference>
<dbReference type="STRING" id="97972.A0A2V1DWQ9"/>
<dbReference type="OrthoDB" id="3200163at2759"/>
<proteinExistence type="predicted"/>
<protein>
    <submittedName>
        <fullName evidence="2">Para-nitrobenzyl esterase</fullName>
    </submittedName>
</protein>
<dbReference type="Proteomes" id="UP000244855">
    <property type="component" value="Unassembled WGS sequence"/>
</dbReference>
<evidence type="ECO:0000313" key="3">
    <source>
        <dbReference type="Proteomes" id="UP000244855"/>
    </source>
</evidence>
<accession>A0A2V1DWQ9</accession>
<feature type="domain" description="Carboxylesterase type B" evidence="1">
    <location>
        <begin position="23"/>
        <end position="484"/>
    </location>
</feature>
<dbReference type="Pfam" id="PF00135">
    <property type="entry name" value="COesterase"/>
    <property type="match status" value="1"/>
</dbReference>
<sequence>MTKHTLKHSTLNRALRGSPSASTVQFRNLKFASISGRWQDSVPNENLPGDPQAIFDATKFGPSCPQKHGAQAWDVTLTGNVKMPLQEGHQASEELMDEFDCLSVNVTVPSPCVGEGKQTGNNRKGLPVFVWVHGGGLSMGSNSWPQYDLTKFVERSVEVGEPVIGVSLNYRVGILGFLASEELGINGNFGYKDQILAFRWVKKHIAGFGGDPNNITAAGESAGGISLSTLLCADVGSQGLFERVVVMSGDATLRAPRSKEWHEYMYHDQLKFLGLDKKKTNERKTALAQMDAGVLVNKLPLAQHFCACIDGEFLKNDVRLRFMGDGNHKQHKPDWCTEFVIGDTAHDGTILKARVLDNPDALSLLRSVCAKHLSPFETSNLLAAYNIPAPIPAQTYQNLLELASELRFYLPTLTAYSGWKTARPPKYSRRYHFHVHNPIEGSSTGLASHEFDVALLLNSYESALDETRKETAKQMRDQWIRFANGKGWCEAGTVVVIGDGGVVMVDEKEYDDRYRGGRGKVLESIGAERLWAVAEAWQGVRKLENAKAKI</sequence>
<dbReference type="InterPro" id="IPR029058">
    <property type="entry name" value="AB_hydrolase_fold"/>
</dbReference>
<dbReference type="AlphaFoldDB" id="A0A2V1DWQ9"/>
<reference evidence="2 3" key="1">
    <citation type="journal article" date="2018" name="Sci. Rep.">
        <title>Comparative genomics provides insights into the lifestyle and reveals functional heterogeneity of dark septate endophytic fungi.</title>
        <authorList>
            <person name="Knapp D.G."/>
            <person name="Nemeth J.B."/>
            <person name="Barry K."/>
            <person name="Hainaut M."/>
            <person name="Henrissat B."/>
            <person name="Johnson J."/>
            <person name="Kuo A."/>
            <person name="Lim J.H.P."/>
            <person name="Lipzen A."/>
            <person name="Nolan M."/>
            <person name="Ohm R.A."/>
            <person name="Tamas L."/>
            <person name="Grigoriev I.V."/>
            <person name="Spatafora J.W."/>
            <person name="Nagy L.G."/>
            <person name="Kovacs G.M."/>
        </authorList>
    </citation>
    <scope>NUCLEOTIDE SEQUENCE [LARGE SCALE GENOMIC DNA]</scope>
    <source>
        <strain evidence="2 3">DSE2036</strain>
    </source>
</reference>
<dbReference type="EMBL" id="KZ805342">
    <property type="protein sequence ID" value="PVI02476.1"/>
    <property type="molecule type" value="Genomic_DNA"/>
</dbReference>
<dbReference type="Gene3D" id="3.40.50.1820">
    <property type="entry name" value="alpha/beta hydrolase"/>
    <property type="match status" value="1"/>
</dbReference>
<evidence type="ECO:0000259" key="1">
    <source>
        <dbReference type="Pfam" id="PF00135"/>
    </source>
</evidence>
<evidence type="ECO:0000313" key="2">
    <source>
        <dbReference type="EMBL" id="PVI02476.1"/>
    </source>
</evidence>
<keyword evidence="3" id="KW-1185">Reference proteome</keyword>
<gene>
    <name evidence="2" type="ORF">DM02DRAFT_589356</name>
</gene>
<name>A0A2V1DWQ9_9PLEO</name>
<dbReference type="SUPFAM" id="SSF53474">
    <property type="entry name" value="alpha/beta-Hydrolases"/>
    <property type="match status" value="1"/>
</dbReference>